<accession>A0AA97AQ95</accession>
<evidence type="ECO:0000256" key="11">
    <source>
        <dbReference type="ARBA" id="ARBA00023136"/>
    </source>
</evidence>
<keyword evidence="11 13" id="KW-0472">Membrane</keyword>
<evidence type="ECO:0000256" key="10">
    <source>
        <dbReference type="ARBA" id="ARBA00023065"/>
    </source>
</evidence>
<dbReference type="CDD" id="cd13131">
    <property type="entry name" value="MATE_NorM_like"/>
    <property type="match status" value="1"/>
</dbReference>
<keyword evidence="6" id="KW-0050">Antiport</keyword>
<keyword evidence="10" id="KW-0406">Ion transport</keyword>
<dbReference type="AlphaFoldDB" id="A0AA97AQ95"/>
<evidence type="ECO:0000256" key="13">
    <source>
        <dbReference type="SAM" id="Phobius"/>
    </source>
</evidence>
<dbReference type="InterPro" id="IPR048279">
    <property type="entry name" value="MdtK-like"/>
</dbReference>
<keyword evidence="7" id="KW-1003">Cell membrane</keyword>
<evidence type="ECO:0000313" key="14">
    <source>
        <dbReference type="EMBL" id="WNZ23103.1"/>
    </source>
</evidence>
<evidence type="ECO:0000256" key="9">
    <source>
        <dbReference type="ARBA" id="ARBA00022989"/>
    </source>
</evidence>
<dbReference type="RefSeq" id="WP_316434683.1">
    <property type="nucleotide sequence ID" value="NZ_CP053586.1"/>
</dbReference>
<keyword evidence="5" id="KW-0813">Transport</keyword>
<dbReference type="EMBL" id="CP053586">
    <property type="protein sequence ID" value="WNZ23103.1"/>
    <property type="molecule type" value="Genomic_DNA"/>
</dbReference>
<feature type="transmembrane region" description="Helical" evidence="13">
    <location>
        <begin position="53"/>
        <end position="74"/>
    </location>
</feature>
<feature type="transmembrane region" description="Helical" evidence="13">
    <location>
        <begin position="131"/>
        <end position="148"/>
    </location>
</feature>
<evidence type="ECO:0000256" key="5">
    <source>
        <dbReference type="ARBA" id="ARBA00022448"/>
    </source>
</evidence>
<comment type="subcellular location">
    <subcellularLocation>
        <location evidence="2">Cell membrane</location>
        <topology evidence="2">Multi-pass membrane protein</topology>
    </subcellularLocation>
</comment>
<feature type="transmembrane region" description="Helical" evidence="13">
    <location>
        <begin position="315"/>
        <end position="335"/>
    </location>
</feature>
<feature type="transmembrane region" description="Helical" evidence="13">
    <location>
        <begin position="275"/>
        <end position="294"/>
    </location>
</feature>
<proteinExistence type="inferred from homology"/>
<feature type="transmembrane region" description="Helical" evidence="13">
    <location>
        <begin position="12"/>
        <end position="33"/>
    </location>
</feature>
<evidence type="ECO:0000256" key="8">
    <source>
        <dbReference type="ARBA" id="ARBA00022692"/>
    </source>
</evidence>
<organism evidence="14">
    <name type="scientific">Leptolyngbya sp. NK1-12</name>
    <dbReference type="NCBI Taxonomy" id="2547451"/>
    <lineage>
        <taxon>Bacteria</taxon>
        <taxon>Bacillati</taxon>
        <taxon>Cyanobacteriota</taxon>
        <taxon>Cyanophyceae</taxon>
        <taxon>Leptolyngbyales</taxon>
        <taxon>Leptolyngbyaceae</taxon>
        <taxon>Leptolyngbya group</taxon>
        <taxon>Leptolyngbya</taxon>
    </lineage>
</organism>
<keyword evidence="9 13" id="KW-1133">Transmembrane helix</keyword>
<dbReference type="GO" id="GO:0015297">
    <property type="term" value="F:antiporter activity"/>
    <property type="evidence" value="ECO:0007669"/>
    <property type="project" value="UniProtKB-KW"/>
</dbReference>
<dbReference type="InterPro" id="IPR002528">
    <property type="entry name" value="MATE_fam"/>
</dbReference>
<evidence type="ECO:0000256" key="3">
    <source>
        <dbReference type="ARBA" id="ARBA00010199"/>
    </source>
</evidence>
<dbReference type="PIRSF" id="PIRSF006603">
    <property type="entry name" value="DinF"/>
    <property type="match status" value="1"/>
</dbReference>
<evidence type="ECO:0000256" key="12">
    <source>
        <dbReference type="ARBA" id="ARBA00031636"/>
    </source>
</evidence>
<dbReference type="GO" id="GO:0042910">
    <property type="term" value="F:xenobiotic transmembrane transporter activity"/>
    <property type="evidence" value="ECO:0007669"/>
    <property type="project" value="InterPro"/>
</dbReference>
<feature type="transmembrane region" description="Helical" evidence="13">
    <location>
        <begin position="248"/>
        <end position="269"/>
    </location>
</feature>
<feature type="transmembrane region" description="Helical" evidence="13">
    <location>
        <begin position="186"/>
        <end position="213"/>
    </location>
</feature>
<name>A0AA97AQ95_9CYAN</name>
<comment type="similarity">
    <text evidence="3">Belongs to the multi antimicrobial extrusion (MATE) (TC 2.A.66.1) family.</text>
</comment>
<evidence type="ECO:0000256" key="4">
    <source>
        <dbReference type="ARBA" id="ARBA00020268"/>
    </source>
</evidence>
<gene>
    <name evidence="14" type="ORF">HJG54_09680</name>
</gene>
<feature type="transmembrane region" description="Helical" evidence="13">
    <location>
        <begin position="415"/>
        <end position="432"/>
    </location>
</feature>
<evidence type="ECO:0000256" key="1">
    <source>
        <dbReference type="ARBA" id="ARBA00003408"/>
    </source>
</evidence>
<feature type="transmembrane region" description="Helical" evidence="13">
    <location>
        <begin position="355"/>
        <end position="377"/>
    </location>
</feature>
<keyword evidence="8 13" id="KW-0812">Transmembrane</keyword>
<feature type="transmembrane region" description="Helical" evidence="13">
    <location>
        <begin position="160"/>
        <end position="180"/>
    </location>
</feature>
<dbReference type="PANTHER" id="PTHR43298">
    <property type="entry name" value="MULTIDRUG RESISTANCE PROTEIN NORM-RELATED"/>
    <property type="match status" value="1"/>
</dbReference>
<dbReference type="InterPro" id="IPR050222">
    <property type="entry name" value="MATE_MdtK"/>
</dbReference>
<sequence>MTWKLLRQEIRPLTSLAVPIVAGSLGLMMLSLTDSLMIGHLGVTSLAAVSLTTTFLVLVQSATFGFLMPGGILIAQAHGKQDKTDVASILKHSLLIALIAAAISSVLIMLCFPLTRLLNQPVAVVEVARPYWIWMAASIIPSALFQTLKQFYDATDRPWIACGLMGVGVLANVPINWVLIFGHFGFPALGIAGAGLGSFLAMCICFGALAIHVSTSRRMKGYRSQRSRLSKSVFVKQVREGFPMGLQYFLEGGATSIAGVFMGWLGATALAANQIVFSVASILYMLPLGMASAVSIRMARAYGANQYRRLWRIGYAANGVVVAWMVIITIGLLISGKAIAQLFVADTQVTELASVMFLIVGMMQICDGVQSVSLGALRGILDSCWATIVTLFSYWLLALPLSYVFAFYFGLGAPGIWLGFACGLFIAASLLFRRLHCQTLCLASQSNPNHHSLDDHL</sequence>
<evidence type="ECO:0000256" key="7">
    <source>
        <dbReference type="ARBA" id="ARBA00022475"/>
    </source>
</evidence>
<feature type="transmembrane region" description="Helical" evidence="13">
    <location>
        <begin position="384"/>
        <end position="409"/>
    </location>
</feature>
<dbReference type="GO" id="GO:0006811">
    <property type="term" value="P:monoatomic ion transport"/>
    <property type="evidence" value="ECO:0007669"/>
    <property type="project" value="UniProtKB-KW"/>
</dbReference>
<evidence type="ECO:0000256" key="6">
    <source>
        <dbReference type="ARBA" id="ARBA00022449"/>
    </source>
</evidence>
<dbReference type="NCBIfam" id="TIGR00797">
    <property type="entry name" value="matE"/>
    <property type="match status" value="1"/>
</dbReference>
<dbReference type="PANTHER" id="PTHR43298:SF2">
    <property type="entry name" value="FMN_FAD EXPORTER YEEO-RELATED"/>
    <property type="match status" value="1"/>
</dbReference>
<dbReference type="Pfam" id="PF01554">
    <property type="entry name" value="MatE"/>
    <property type="match status" value="2"/>
</dbReference>
<feature type="transmembrane region" description="Helical" evidence="13">
    <location>
        <begin position="94"/>
        <end position="115"/>
    </location>
</feature>
<evidence type="ECO:0000256" key="2">
    <source>
        <dbReference type="ARBA" id="ARBA00004651"/>
    </source>
</evidence>
<dbReference type="GO" id="GO:0005886">
    <property type="term" value="C:plasma membrane"/>
    <property type="evidence" value="ECO:0007669"/>
    <property type="project" value="UniProtKB-SubCell"/>
</dbReference>
<comment type="function">
    <text evidence="1">Multidrug efflux pump.</text>
</comment>
<reference evidence="14" key="1">
    <citation type="submission" date="2020-05" db="EMBL/GenBank/DDBJ databases">
        <authorList>
            <person name="Zhu T."/>
            <person name="Keshari N."/>
            <person name="Lu X."/>
        </authorList>
    </citation>
    <scope>NUCLEOTIDE SEQUENCE</scope>
    <source>
        <strain evidence="14">NK1-12</strain>
    </source>
</reference>
<protein>
    <recommendedName>
        <fullName evidence="4">Probable multidrug resistance protein NorM</fullName>
    </recommendedName>
    <alternativeName>
        <fullName evidence="12">Multidrug-efflux transporter</fullName>
    </alternativeName>
</protein>